<dbReference type="GO" id="GO:0004176">
    <property type="term" value="F:ATP-dependent peptidase activity"/>
    <property type="evidence" value="ECO:0007669"/>
    <property type="project" value="InterPro"/>
</dbReference>
<sequence length="255" mass="26009">MNRRGVAVIAGAVVTALLGAGAGLLPLPYVVLEPGPTIDVLGSKDGKQVITVTGTEASVSAGQLRMTTVEVQTDVGLGEAASSWFDDTRALVPRSVVFPPDKTTKQVDTQNAEQFTSSQTSAEKVALRELGYPPEKTAPFTVAIDLDKIGGPSAGLIFTLGIIDKLTPADLTGGRIIAGTGIIDDDGKVGPIGGIPQKLVGARSDGAELFLVPAANCAEASRNTVPGLTLAKVATVTDALTALRTYTTGGTPTPC</sequence>
<dbReference type="InterPro" id="IPR020568">
    <property type="entry name" value="Ribosomal_Su5_D2-typ_SF"/>
</dbReference>
<organism evidence="2 3">
    <name type="scientific">Actinoplanes awajinensis subsp. mycoplanecinus</name>
    <dbReference type="NCBI Taxonomy" id="135947"/>
    <lineage>
        <taxon>Bacteria</taxon>
        <taxon>Bacillati</taxon>
        <taxon>Actinomycetota</taxon>
        <taxon>Actinomycetes</taxon>
        <taxon>Micromonosporales</taxon>
        <taxon>Micromonosporaceae</taxon>
        <taxon>Actinoplanes</taxon>
    </lineage>
</organism>
<keyword evidence="3" id="KW-1185">Reference proteome</keyword>
<dbReference type="InterPro" id="IPR008269">
    <property type="entry name" value="Lon_proteolytic"/>
</dbReference>
<dbReference type="Proteomes" id="UP000053244">
    <property type="component" value="Unassembled WGS sequence"/>
</dbReference>
<comment type="caution">
    <text evidence="2">The sequence shown here is derived from an EMBL/GenBank/DDBJ whole genome shotgun (WGS) entry which is preliminary data.</text>
</comment>
<dbReference type="GO" id="GO:0004252">
    <property type="term" value="F:serine-type endopeptidase activity"/>
    <property type="evidence" value="ECO:0007669"/>
    <property type="project" value="InterPro"/>
</dbReference>
<name>A0A101JME1_9ACTN</name>
<dbReference type="Gene3D" id="3.30.230.10">
    <property type="match status" value="1"/>
</dbReference>
<reference evidence="2 3" key="1">
    <citation type="submission" date="2015-10" db="EMBL/GenBank/DDBJ databases">
        <authorList>
            <person name="Gilbert D.G."/>
        </authorList>
    </citation>
    <scope>NUCLEOTIDE SEQUENCE [LARGE SCALE GENOMIC DNA]</scope>
    <source>
        <strain evidence="2 3">NRRL B-16712</strain>
    </source>
</reference>
<accession>A0A101JME1</accession>
<dbReference type="RefSeq" id="WP_067697315.1">
    <property type="nucleotide sequence ID" value="NZ_LLZH01000278.1"/>
</dbReference>
<gene>
    <name evidence="2" type="ORF">ADL15_27735</name>
</gene>
<dbReference type="InterPro" id="IPR014721">
    <property type="entry name" value="Ribsml_uS5_D2-typ_fold_subgr"/>
</dbReference>
<protein>
    <recommendedName>
        <fullName evidence="1">Lon proteolytic domain-containing protein</fullName>
    </recommendedName>
</protein>
<feature type="domain" description="Lon proteolytic" evidence="1">
    <location>
        <begin position="151"/>
        <end position="220"/>
    </location>
</feature>
<evidence type="ECO:0000313" key="3">
    <source>
        <dbReference type="Proteomes" id="UP000053244"/>
    </source>
</evidence>
<dbReference type="EMBL" id="LLZH01000278">
    <property type="protein sequence ID" value="KUL29563.1"/>
    <property type="molecule type" value="Genomic_DNA"/>
</dbReference>
<proteinExistence type="predicted"/>
<evidence type="ECO:0000313" key="2">
    <source>
        <dbReference type="EMBL" id="KUL29563.1"/>
    </source>
</evidence>
<dbReference type="SUPFAM" id="SSF54211">
    <property type="entry name" value="Ribosomal protein S5 domain 2-like"/>
    <property type="match status" value="1"/>
</dbReference>
<dbReference type="GO" id="GO:0006508">
    <property type="term" value="P:proteolysis"/>
    <property type="evidence" value="ECO:0007669"/>
    <property type="project" value="InterPro"/>
</dbReference>
<dbReference type="OrthoDB" id="2356897at2"/>
<evidence type="ECO:0000259" key="1">
    <source>
        <dbReference type="Pfam" id="PF05362"/>
    </source>
</evidence>
<dbReference type="Pfam" id="PF05362">
    <property type="entry name" value="Lon_C"/>
    <property type="match status" value="1"/>
</dbReference>
<dbReference type="AlphaFoldDB" id="A0A101JME1"/>